<gene>
    <name evidence="11" type="ORF">COU20_02610</name>
</gene>
<keyword evidence="9" id="KW-1133">Transmembrane helix</keyword>
<feature type="domain" description="Blue (type 1) copper" evidence="10">
    <location>
        <begin position="104"/>
        <end position="183"/>
    </location>
</feature>
<evidence type="ECO:0000256" key="4">
    <source>
        <dbReference type="ARBA" id="ARBA00022764"/>
    </source>
</evidence>
<evidence type="ECO:0000256" key="3">
    <source>
        <dbReference type="ARBA" id="ARBA00022723"/>
    </source>
</evidence>
<dbReference type="PANTHER" id="PTHR36507:SF1">
    <property type="entry name" value="BLL1555 PROTEIN"/>
    <property type="match status" value="1"/>
</dbReference>
<protein>
    <recommendedName>
        <fullName evidence="10">Blue (type 1) copper domain-containing protein</fullName>
    </recommendedName>
</protein>
<evidence type="ECO:0000256" key="7">
    <source>
        <dbReference type="PIRSR" id="PIRSR602386-1"/>
    </source>
</evidence>
<feature type="transmembrane region" description="Helical" evidence="9">
    <location>
        <begin position="7"/>
        <end position="27"/>
    </location>
</feature>
<dbReference type="InterPro" id="IPR035668">
    <property type="entry name" value="Amicyanin"/>
</dbReference>
<proteinExistence type="predicted"/>
<dbReference type="PROSITE" id="PS00196">
    <property type="entry name" value="COPPER_BLUE"/>
    <property type="match status" value="1"/>
</dbReference>
<dbReference type="InterPro" id="IPR000923">
    <property type="entry name" value="BlueCu_1"/>
</dbReference>
<name>A0A2H0U7K7_9BACT</name>
<dbReference type="PANTHER" id="PTHR36507">
    <property type="entry name" value="BLL1555 PROTEIN"/>
    <property type="match status" value="1"/>
</dbReference>
<feature type="region of interest" description="Disordered" evidence="8">
    <location>
        <begin position="32"/>
        <end position="97"/>
    </location>
</feature>
<keyword evidence="3 7" id="KW-0479">Metal-binding</keyword>
<evidence type="ECO:0000259" key="10">
    <source>
        <dbReference type="Pfam" id="PF00127"/>
    </source>
</evidence>
<evidence type="ECO:0000256" key="6">
    <source>
        <dbReference type="ARBA" id="ARBA00023008"/>
    </source>
</evidence>
<sequence>MSSGVRIAIGLFIAAVIGGIVLLLLVLTQGGSSPSEPVAAQDPFGASVFSESENSAETGESVLPAPSTHTTPPPLPPPPPPPPPAAPPPAAAPPQVEDREPHLVHVTIRDFAFSPAVVRIRAGDTVVFTNEDEVAHTATHTSGVFDTGLLAQGESRAVVFAEAGLYEYYCVPHPNMRGSVIVE</sequence>
<dbReference type="CDD" id="cd13921">
    <property type="entry name" value="Amicyanin"/>
    <property type="match status" value="1"/>
</dbReference>
<evidence type="ECO:0000256" key="8">
    <source>
        <dbReference type="SAM" id="MobiDB-lite"/>
    </source>
</evidence>
<dbReference type="InterPro" id="IPR028871">
    <property type="entry name" value="BlueCu_1_BS"/>
</dbReference>
<evidence type="ECO:0000313" key="11">
    <source>
        <dbReference type="EMBL" id="PIR82391.1"/>
    </source>
</evidence>
<reference evidence="12" key="1">
    <citation type="submission" date="2017-09" db="EMBL/GenBank/DDBJ databases">
        <title>Depth-based differentiation of microbial function through sediment-hosted aquifers and enrichment of novel symbionts in the deep terrestrial subsurface.</title>
        <authorList>
            <person name="Probst A.J."/>
            <person name="Ladd B."/>
            <person name="Jarett J.K."/>
            <person name="Geller-Mcgrath D.E."/>
            <person name="Sieber C.M.K."/>
            <person name="Emerson J.B."/>
            <person name="Anantharaman K."/>
            <person name="Thomas B.C."/>
            <person name="Malmstrom R."/>
            <person name="Stieglmeier M."/>
            <person name="Klingl A."/>
            <person name="Woyke T."/>
            <person name="Ryan C.M."/>
            <person name="Banfield J.F."/>
        </authorList>
    </citation>
    <scope>NUCLEOTIDE SEQUENCE [LARGE SCALE GENOMIC DNA]</scope>
</reference>
<dbReference type="GO" id="GO:0005507">
    <property type="term" value="F:copper ion binding"/>
    <property type="evidence" value="ECO:0007669"/>
    <property type="project" value="InterPro"/>
</dbReference>
<keyword evidence="9" id="KW-0812">Transmembrane</keyword>
<feature type="binding site" evidence="7">
    <location>
        <position position="136"/>
    </location>
    <ligand>
        <name>Cu cation</name>
        <dbReference type="ChEBI" id="CHEBI:23378"/>
    </ligand>
</feature>
<dbReference type="InterPro" id="IPR001235">
    <property type="entry name" value="Copper_blue_Plastocyanin"/>
</dbReference>
<comment type="cofactor">
    <cofactor evidence="7">
        <name>Cu cation</name>
        <dbReference type="ChEBI" id="CHEBI:23378"/>
    </cofactor>
    <text evidence="7">Binds 1 copper ion per subunit.</text>
</comment>
<dbReference type="InterPro" id="IPR052721">
    <property type="entry name" value="ET_Amicyanin"/>
</dbReference>
<keyword evidence="4" id="KW-0574">Periplasm</keyword>
<dbReference type="Pfam" id="PF00127">
    <property type="entry name" value="Copper-bind"/>
    <property type="match status" value="1"/>
</dbReference>
<feature type="binding site" evidence="7">
    <location>
        <position position="173"/>
    </location>
    <ligand>
        <name>Cu cation</name>
        <dbReference type="ChEBI" id="CHEBI:23378"/>
    </ligand>
</feature>
<dbReference type="EMBL" id="PFBM01000016">
    <property type="protein sequence ID" value="PIR82391.1"/>
    <property type="molecule type" value="Genomic_DNA"/>
</dbReference>
<evidence type="ECO:0000256" key="2">
    <source>
        <dbReference type="ARBA" id="ARBA00022448"/>
    </source>
</evidence>
<evidence type="ECO:0000313" key="12">
    <source>
        <dbReference type="Proteomes" id="UP000231379"/>
    </source>
</evidence>
<dbReference type="GO" id="GO:0042597">
    <property type="term" value="C:periplasmic space"/>
    <property type="evidence" value="ECO:0007669"/>
    <property type="project" value="UniProtKB-SubCell"/>
</dbReference>
<comment type="subcellular location">
    <subcellularLocation>
        <location evidence="1">Periplasm</location>
    </subcellularLocation>
</comment>
<organism evidence="11 12">
    <name type="scientific">Candidatus Kaiserbacteria bacterium CG10_big_fil_rev_8_21_14_0_10_59_10</name>
    <dbReference type="NCBI Taxonomy" id="1974612"/>
    <lineage>
        <taxon>Bacteria</taxon>
        <taxon>Candidatus Kaiseribacteriota</taxon>
    </lineage>
</organism>
<evidence type="ECO:0000256" key="1">
    <source>
        <dbReference type="ARBA" id="ARBA00004418"/>
    </source>
</evidence>
<keyword evidence="9" id="KW-0472">Membrane</keyword>
<dbReference type="PRINTS" id="PR00156">
    <property type="entry name" value="COPPERBLUE"/>
</dbReference>
<dbReference type="Proteomes" id="UP000231379">
    <property type="component" value="Unassembled WGS sequence"/>
</dbReference>
<feature type="compositionally biased region" description="Pro residues" evidence="8">
    <location>
        <begin position="71"/>
        <end position="92"/>
    </location>
</feature>
<dbReference type="AlphaFoldDB" id="A0A2H0U7K7"/>
<dbReference type="GO" id="GO:0009055">
    <property type="term" value="F:electron transfer activity"/>
    <property type="evidence" value="ECO:0007669"/>
    <property type="project" value="InterPro"/>
</dbReference>
<comment type="caution">
    <text evidence="11">The sequence shown here is derived from an EMBL/GenBank/DDBJ whole genome shotgun (WGS) entry which is preliminary data.</text>
</comment>
<keyword evidence="5" id="KW-0249">Electron transport</keyword>
<dbReference type="Gene3D" id="2.60.40.420">
    <property type="entry name" value="Cupredoxins - blue copper proteins"/>
    <property type="match status" value="1"/>
</dbReference>
<dbReference type="InterPro" id="IPR008972">
    <property type="entry name" value="Cupredoxin"/>
</dbReference>
<dbReference type="InterPro" id="IPR002386">
    <property type="entry name" value="Amicyanin/Pseudoazurin"/>
</dbReference>
<feature type="compositionally biased region" description="Polar residues" evidence="8">
    <location>
        <begin position="49"/>
        <end position="58"/>
    </location>
</feature>
<keyword evidence="6 7" id="KW-0186">Copper</keyword>
<dbReference type="SUPFAM" id="SSF49503">
    <property type="entry name" value="Cupredoxins"/>
    <property type="match status" value="1"/>
</dbReference>
<evidence type="ECO:0000256" key="9">
    <source>
        <dbReference type="SAM" id="Phobius"/>
    </source>
</evidence>
<feature type="binding site" evidence="7">
    <location>
        <position position="170"/>
    </location>
    <ligand>
        <name>Cu cation</name>
        <dbReference type="ChEBI" id="CHEBI:23378"/>
    </ligand>
</feature>
<keyword evidence="2" id="KW-0813">Transport</keyword>
<accession>A0A2H0U7K7</accession>
<evidence type="ECO:0000256" key="5">
    <source>
        <dbReference type="ARBA" id="ARBA00022982"/>
    </source>
</evidence>
<dbReference type="PRINTS" id="PR00155">
    <property type="entry name" value="AMICYANIN"/>
</dbReference>